<gene>
    <name evidence="1" type="ORF">SDC9_136233</name>
</gene>
<name>A0A645DIR0_9ZZZZ</name>
<proteinExistence type="predicted"/>
<dbReference type="EMBL" id="VSSQ01036610">
    <property type="protein sequence ID" value="MPM89125.1"/>
    <property type="molecule type" value="Genomic_DNA"/>
</dbReference>
<dbReference type="AlphaFoldDB" id="A0A645DIR0"/>
<comment type="caution">
    <text evidence="1">The sequence shown here is derived from an EMBL/GenBank/DDBJ whole genome shotgun (WGS) entry which is preliminary data.</text>
</comment>
<organism evidence="1">
    <name type="scientific">bioreactor metagenome</name>
    <dbReference type="NCBI Taxonomy" id="1076179"/>
    <lineage>
        <taxon>unclassified sequences</taxon>
        <taxon>metagenomes</taxon>
        <taxon>ecological metagenomes</taxon>
    </lineage>
</organism>
<protein>
    <submittedName>
        <fullName evidence="1">Uncharacterized protein</fullName>
    </submittedName>
</protein>
<reference evidence="1" key="1">
    <citation type="submission" date="2019-08" db="EMBL/GenBank/DDBJ databases">
        <authorList>
            <person name="Kucharzyk K."/>
            <person name="Murdoch R.W."/>
            <person name="Higgins S."/>
            <person name="Loffler F."/>
        </authorList>
    </citation>
    <scope>NUCLEOTIDE SEQUENCE</scope>
</reference>
<accession>A0A645DIR0</accession>
<evidence type="ECO:0000313" key="1">
    <source>
        <dbReference type="EMBL" id="MPM89125.1"/>
    </source>
</evidence>
<sequence>MLFWVGQSRPNLGGVVLFRQRAGGTGNDALAAGHAVHLGQVPVEGAADVGSEAPVVGADDSDVLHLAAHGGAAAAQDALGIIADEVIGRGLGLSRGGLPEAHGFNAEFGRQLLQLAAAAAGAGEALHPVVGENQLQRHGAGAAHGLGVGLHLQPLADGVGAGGHQAAGALDLHHADAAGADFVDVLQKAQGRDAHAYAPGGLQQAHALRGGHVHAVELEMNCFHCFVLPHALIIAPKRQRSMQSPHLRQAF</sequence>